<gene>
    <name evidence="4" type="ORF">AN484_24225</name>
</gene>
<keyword evidence="3" id="KW-0231">Viral genome packaging</keyword>
<organism evidence="4 5">
    <name type="scientific">Aphanizomenon flos-aquae WA102</name>
    <dbReference type="NCBI Taxonomy" id="1710896"/>
    <lineage>
        <taxon>Bacteria</taxon>
        <taxon>Bacillati</taxon>
        <taxon>Cyanobacteriota</taxon>
        <taxon>Cyanophyceae</taxon>
        <taxon>Nostocales</taxon>
        <taxon>Aphanizomenonaceae</taxon>
        <taxon>Aphanizomenon</taxon>
    </lineage>
</organism>
<evidence type="ECO:0000313" key="4">
    <source>
        <dbReference type="EMBL" id="OBQ38477.1"/>
    </source>
</evidence>
<sequence length="585" mass="65460">MAKTSDAIAELAVPKKENSKSTLAAGIVSRWSKLEADRNYWMSMWQQIAELVMPRKSYILNTTITPNSEREARLYDSTGVRANQVLAAGCMSYITPADSRWCSFDAPSDIEDGDGVQEYFAEVTEIVMETLARSNFHQAIHELYLDRGCFGTAVLFVEPGEKLPLTFTNVDVGTFCISENYEGYVDTLFRRMEMTTRQLVQQFGIDNVSDAVRKCYNDANGKGMDEKWHVIHGVYPREEGARNKKKYDGPNKPIASCYVEEKSKHVLRESGYDELPFMATRYLKWQKSAYGWSPSWVAMPDLRQLNFLQKQMDALAELAAFPRILAPDSLESSIDLRAGGVTYFNAADPNARPIEWATQGRYDIGLERVAQKQKDIQEAFSVPLFQMFTAEESAAPNRMTATEVNARNAERLAQFSPTFSRLTTELLTPLLQRVYGILARNGAFPPPPEALIQQGPTGELYIPEPKVNFNSRIALAVKNMEQGATDATVQRAAALASVTQDPSIFDNFDTDKMVRESALAAGMDSEYLRPKEQVAQMRQQRAQAIQQQQEMQAQQHAAEVASKVGGIKGDSAMVQGVQQQMASMM</sequence>
<comment type="subcellular location">
    <subcellularLocation>
        <location evidence="1">Virion</location>
    </subcellularLocation>
</comment>
<evidence type="ECO:0000256" key="1">
    <source>
        <dbReference type="ARBA" id="ARBA00004328"/>
    </source>
</evidence>
<reference evidence="4 5" key="1">
    <citation type="submission" date="2015-09" db="EMBL/GenBank/DDBJ databases">
        <title>Aphanizomenon flos-aquae WA102.</title>
        <authorList>
            <person name="Driscoll C."/>
        </authorList>
    </citation>
    <scope>NUCLEOTIDE SEQUENCE [LARGE SCALE GENOMIC DNA]</scope>
    <source>
        <strain evidence="4">WA102</strain>
    </source>
</reference>
<dbReference type="Proteomes" id="UP000092093">
    <property type="component" value="Unassembled WGS sequence"/>
</dbReference>
<comment type="caution">
    <text evidence="4">The sequence shown here is derived from an EMBL/GenBank/DDBJ whole genome shotgun (WGS) entry which is preliminary data.</text>
</comment>
<dbReference type="AlphaFoldDB" id="A0A1B7WMY2"/>
<evidence type="ECO:0000256" key="3">
    <source>
        <dbReference type="ARBA" id="ARBA00023219"/>
    </source>
</evidence>
<keyword evidence="2" id="KW-1188">Viral release from host cell</keyword>
<protein>
    <recommendedName>
        <fullName evidence="6">Phage tail protein</fullName>
    </recommendedName>
</protein>
<evidence type="ECO:0008006" key="6">
    <source>
        <dbReference type="Google" id="ProtNLM"/>
    </source>
</evidence>
<proteinExistence type="predicted"/>
<dbReference type="Pfam" id="PF12236">
    <property type="entry name" value="Head-tail_con"/>
    <property type="match status" value="1"/>
</dbReference>
<evidence type="ECO:0000256" key="2">
    <source>
        <dbReference type="ARBA" id="ARBA00022612"/>
    </source>
</evidence>
<dbReference type="InterPro" id="IPR020991">
    <property type="entry name" value="Connector_podovirus"/>
</dbReference>
<name>A0A1B7WMY2_APHFL</name>
<evidence type="ECO:0000313" key="5">
    <source>
        <dbReference type="Proteomes" id="UP000092093"/>
    </source>
</evidence>
<dbReference type="EMBL" id="LJOW01000226">
    <property type="protein sequence ID" value="OBQ38477.1"/>
    <property type="molecule type" value="Genomic_DNA"/>
</dbReference>
<accession>A0A1B7WMY2</accession>